<evidence type="ECO:0000313" key="1">
    <source>
        <dbReference type="EMBL" id="EHJ91978.1"/>
    </source>
</evidence>
<protein>
    <submittedName>
        <fullName evidence="1">Uncharacterized protein</fullName>
    </submittedName>
</protein>
<accession>A0A7U9GF76</accession>
<name>A0A7U9GF76_9GAMM</name>
<organism evidence="1 2">
    <name type="scientific">Vreelandella boliviensis LC1</name>
    <dbReference type="NCBI Taxonomy" id="1072583"/>
    <lineage>
        <taxon>Bacteria</taxon>
        <taxon>Pseudomonadati</taxon>
        <taxon>Pseudomonadota</taxon>
        <taxon>Gammaproteobacteria</taxon>
        <taxon>Oceanospirillales</taxon>
        <taxon>Halomonadaceae</taxon>
        <taxon>Vreelandella</taxon>
    </lineage>
</organism>
<sequence>MFFILPTLWRQWWLSSTVAFTGDAQLYRAVSGGMIGWASGLCALRSYGT</sequence>
<evidence type="ECO:0000313" key="2">
    <source>
        <dbReference type="Proteomes" id="UP000005756"/>
    </source>
</evidence>
<dbReference type="AlphaFoldDB" id="A0A7U9GF76"/>
<dbReference type="EMBL" id="JH393259">
    <property type="protein sequence ID" value="EHJ91978.1"/>
    <property type="molecule type" value="Genomic_DNA"/>
</dbReference>
<gene>
    <name evidence="1" type="ORF">KUC_3538</name>
</gene>
<proteinExistence type="predicted"/>
<reference evidence="1 2" key="1">
    <citation type="submission" date="2011-10" db="EMBL/GenBank/DDBJ databases">
        <authorList>
            <person name="Quillaguamn J."/>
            <person name="Guzmn D."/>
            <person name="Balderrama-Subieta A."/>
            <person name="Cardona-Ortuo C."/>
            <person name="Guevara-Martnez M."/>
            <person name="Callisaya-Quispe N."/>
        </authorList>
    </citation>
    <scope>NUCLEOTIDE SEQUENCE [LARGE SCALE GENOMIC DNA]</scope>
    <source>
        <strain evidence="1 2">LC1</strain>
    </source>
</reference>
<dbReference type="Proteomes" id="UP000005756">
    <property type="component" value="Unassembled WGS sequence"/>
</dbReference>